<evidence type="ECO:0008006" key="3">
    <source>
        <dbReference type="Google" id="ProtNLM"/>
    </source>
</evidence>
<dbReference type="InterPro" id="IPR023296">
    <property type="entry name" value="Glyco_hydro_beta-prop_sf"/>
</dbReference>
<organism evidence="1 2">
    <name type="scientific">Gordoniibacillus kamchatkensis</name>
    <dbReference type="NCBI Taxonomy" id="1590651"/>
    <lineage>
        <taxon>Bacteria</taxon>
        <taxon>Bacillati</taxon>
        <taxon>Bacillota</taxon>
        <taxon>Bacilli</taxon>
        <taxon>Bacillales</taxon>
        <taxon>Paenibacillaceae</taxon>
        <taxon>Gordoniibacillus</taxon>
    </lineage>
</organism>
<dbReference type="SUPFAM" id="SSF75005">
    <property type="entry name" value="Arabinanase/levansucrase/invertase"/>
    <property type="match status" value="2"/>
</dbReference>
<sequence>MGNSSSCVKFLFFDNRAYEYVHGFRREAGQAEKYEANPIVRPELAHEFKRVHYYGTAIYDEEEKLYKTWYSSHYYGPAFGESDSRAYAYLNYAFSEDGVHFVKPELDVVSRTNIVLDNDWKTHGPTVIKDVADPDPSKRYKLAMSPYTYKSKIAVYASPDGIHWRPLFDKPVLEVESDCHTGFYRDPDSGMYRLSFRTRCPDRRVWVAESADLEHWTKPILALEPDQSDPCHTQFYGMQMTPYGVYTVGLISMYDTYGYTVDPNFNKMAGTMDIQLAYSRDGFGWHRSMQGQKLVSLGAEGEWDSKCIMPSSTVIYRPDRMELFYSAVPIDHSGFRNIPYEQVPAENIGVAYLRPDGFVSLKANRDWCELMTRPFAVTDGRLYVNASATGGYVKAELCDTAGKAIEGFSFDDCVPFTADSSAAHISWNGLSDFSKVENRIIRVKLRALNAQVYSFFFPHGEDAREYWRFKEISCLDPLRFDIGPEAK</sequence>
<gene>
    <name evidence="1" type="ORF">SD70_13995</name>
</gene>
<proteinExistence type="predicted"/>
<comment type="caution">
    <text evidence="1">The sequence shown here is derived from an EMBL/GenBank/DDBJ whole genome shotgun (WGS) entry which is preliminary data.</text>
</comment>
<evidence type="ECO:0000313" key="2">
    <source>
        <dbReference type="Proteomes" id="UP000031967"/>
    </source>
</evidence>
<dbReference type="Proteomes" id="UP000031967">
    <property type="component" value="Unassembled WGS sequence"/>
</dbReference>
<dbReference type="EMBL" id="JXAK01000022">
    <property type="protein sequence ID" value="KIL40351.1"/>
    <property type="molecule type" value="Genomic_DNA"/>
</dbReference>
<protein>
    <recommendedName>
        <fullName evidence="3">Glycosyl hydrolase family 32 N-terminal domain-containing protein</fullName>
    </recommendedName>
</protein>
<dbReference type="Gene3D" id="2.115.10.20">
    <property type="entry name" value="Glycosyl hydrolase domain, family 43"/>
    <property type="match status" value="2"/>
</dbReference>
<keyword evidence="2" id="KW-1185">Reference proteome</keyword>
<evidence type="ECO:0000313" key="1">
    <source>
        <dbReference type="EMBL" id="KIL40351.1"/>
    </source>
</evidence>
<reference evidence="1 2" key="1">
    <citation type="submission" date="2014-12" db="EMBL/GenBank/DDBJ databases">
        <title>Draft genome sequence of Paenibacillus kamchatkensis strain B-2647.</title>
        <authorList>
            <person name="Karlyshev A.V."/>
            <person name="Kudryashova E.B."/>
        </authorList>
    </citation>
    <scope>NUCLEOTIDE SEQUENCE [LARGE SCALE GENOMIC DNA]</scope>
    <source>
        <strain evidence="1 2">VKM B-2647</strain>
    </source>
</reference>
<name>A0ABR5AH16_9BACL</name>
<accession>A0ABR5AH16</accession>
<dbReference type="RefSeq" id="WP_041048148.1">
    <property type="nucleotide sequence ID" value="NZ_JXAK01000022.1"/>
</dbReference>